<keyword evidence="2" id="KW-1185">Reference proteome</keyword>
<sequence length="215" mass="23508">MGRAGPRSAWRAERSFQRENPVSMPTLSRRSVLSGVGILVTGAVVAAPASAQDSAALISGISSRVLALLKTGASDAQRELEMSAILRESFDMNSIGRTVLGRHWSAATPEQRQRFIAAFEKAEVRAYSSRFREYSGQSLVIGKVTHHNPKDLVDAQIVQPNGQTVRLVWEVMNGKILDVTIEGVSMAITRRSDFNAYIQRNGLDGLIAELERRGS</sequence>
<gene>
    <name evidence="1" type="ORF">FHP25_23805</name>
</gene>
<name>A0A5C8PHY8_9HYPH</name>
<dbReference type="Gene3D" id="3.10.450.710">
    <property type="entry name" value="Tgt2/MlaC"/>
    <property type="match status" value="1"/>
</dbReference>
<evidence type="ECO:0000313" key="1">
    <source>
        <dbReference type="EMBL" id="TXL72800.1"/>
    </source>
</evidence>
<dbReference type="RefSeq" id="WP_147849483.1">
    <property type="nucleotide sequence ID" value="NZ_VDUZ01000030.1"/>
</dbReference>
<dbReference type="Pfam" id="PF05494">
    <property type="entry name" value="MlaC"/>
    <property type="match status" value="1"/>
</dbReference>
<reference evidence="1 2" key="1">
    <citation type="submission" date="2019-06" db="EMBL/GenBank/DDBJ databases">
        <title>New taxonomy in bacterial strain CC-CFT640, isolated from vineyard.</title>
        <authorList>
            <person name="Lin S.-Y."/>
            <person name="Tsai C.-F."/>
            <person name="Young C.-C."/>
        </authorList>
    </citation>
    <scope>NUCLEOTIDE SEQUENCE [LARGE SCALE GENOMIC DNA]</scope>
    <source>
        <strain evidence="1 2">CC-CFT640</strain>
    </source>
</reference>
<organism evidence="1 2">
    <name type="scientific">Vineibacter terrae</name>
    <dbReference type="NCBI Taxonomy" id="2586908"/>
    <lineage>
        <taxon>Bacteria</taxon>
        <taxon>Pseudomonadati</taxon>
        <taxon>Pseudomonadota</taxon>
        <taxon>Alphaproteobacteria</taxon>
        <taxon>Hyphomicrobiales</taxon>
        <taxon>Vineibacter</taxon>
    </lineage>
</organism>
<protein>
    <submittedName>
        <fullName evidence="1">ABC transporter substrate-binding protein</fullName>
    </submittedName>
</protein>
<comment type="caution">
    <text evidence="1">The sequence shown here is derived from an EMBL/GenBank/DDBJ whole genome shotgun (WGS) entry which is preliminary data.</text>
</comment>
<dbReference type="PANTHER" id="PTHR36573">
    <property type="entry name" value="INTERMEMBRANE PHOSPHOLIPID TRANSPORT SYSTEM BINDING PROTEIN MLAC"/>
    <property type="match status" value="1"/>
</dbReference>
<dbReference type="InterPro" id="IPR006311">
    <property type="entry name" value="TAT_signal"/>
</dbReference>
<dbReference type="EMBL" id="VDUZ01000030">
    <property type="protein sequence ID" value="TXL72800.1"/>
    <property type="molecule type" value="Genomic_DNA"/>
</dbReference>
<dbReference type="Proteomes" id="UP000321638">
    <property type="component" value="Unassembled WGS sequence"/>
</dbReference>
<dbReference type="OrthoDB" id="8099120at2"/>
<proteinExistence type="predicted"/>
<dbReference type="AlphaFoldDB" id="A0A5C8PHY8"/>
<dbReference type="InterPro" id="IPR042245">
    <property type="entry name" value="Tgt2/MlaC_sf"/>
</dbReference>
<dbReference type="PROSITE" id="PS51318">
    <property type="entry name" value="TAT"/>
    <property type="match status" value="1"/>
</dbReference>
<accession>A0A5C8PHY8</accession>
<dbReference type="PANTHER" id="PTHR36573:SF1">
    <property type="entry name" value="INTERMEMBRANE PHOSPHOLIPID TRANSPORT SYSTEM BINDING PROTEIN MLAC"/>
    <property type="match status" value="1"/>
</dbReference>
<dbReference type="InterPro" id="IPR008869">
    <property type="entry name" value="MlaC/ttg2D"/>
</dbReference>
<evidence type="ECO:0000313" key="2">
    <source>
        <dbReference type="Proteomes" id="UP000321638"/>
    </source>
</evidence>